<proteinExistence type="inferred from homology"/>
<evidence type="ECO:0000313" key="3">
    <source>
        <dbReference type="Proteomes" id="UP000492821"/>
    </source>
</evidence>
<evidence type="ECO:0000259" key="2">
    <source>
        <dbReference type="Pfam" id="PF00112"/>
    </source>
</evidence>
<dbReference type="PANTHER" id="PTHR12411">
    <property type="entry name" value="CYSTEINE PROTEASE FAMILY C1-RELATED"/>
    <property type="match status" value="1"/>
</dbReference>
<dbReference type="Proteomes" id="UP000492821">
    <property type="component" value="Unassembled WGS sequence"/>
</dbReference>
<protein>
    <submittedName>
        <fullName evidence="4">Pept_C1 domain-containing protein</fullName>
    </submittedName>
</protein>
<reference evidence="4" key="2">
    <citation type="submission" date="2020-10" db="UniProtKB">
        <authorList>
            <consortium name="WormBaseParasite"/>
        </authorList>
    </citation>
    <scope>IDENTIFICATION</scope>
</reference>
<name>A0A7E4V4T5_PANRE</name>
<feature type="domain" description="Peptidase C1A papain C-terminal" evidence="2">
    <location>
        <begin position="7"/>
        <end position="85"/>
    </location>
</feature>
<dbReference type="AlphaFoldDB" id="A0A7E4V4T5"/>
<accession>A0A7E4V4T5</accession>
<dbReference type="InterPro" id="IPR013128">
    <property type="entry name" value="Peptidase_C1A"/>
</dbReference>
<dbReference type="GO" id="GO:0006508">
    <property type="term" value="P:proteolysis"/>
    <property type="evidence" value="ECO:0007669"/>
    <property type="project" value="InterPro"/>
</dbReference>
<reference evidence="3" key="1">
    <citation type="journal article" date="2013" name="Genetics">
        <title>The draft genome and transcriptome of Panagrellus redivivus are shaped by the harsh demands of a free-living lifestyle.</title>
        <authorList>
            <person name="Srinivasan J."/>
            <person name="Dillman A.R."/>
            <person name="Macchietto M.G."/>
            <person name="Heikkinen L."/>
            <person name="Lakso M."/>
            <person name="Fracchia K.M."/>
            <person name="Antoshechkin I."/>
            <person name="Mortazavi A."/>
            <person name="Wong G."/>
            <person name="Sternberg P.W."/>
        </authorList>
    </citation>
    <scope>NUCLEOTIDE SEQUENCE [LARGE SCALE GENOMIC DNA]</scope>
    <source>
        <strain evidence="3">MT8872</strain>
    </source>
</reference>
<sequence>MYVSGVTVTKGMLAYKSGVFAPSNEDCNFHSLYYYALAIVGYGMENGTDYWILKPSWGTNFGNNGYIKMIRGINSCGIGTMALAPQV</sequence>
<dbReference type="WBParaSite" id="Pan_g16612.t1">
    <property type="protein sequence ID" value="Pan_g16612.t1"/>
    <property type="gene ID" value="Pan_g16612"/>
</dbReference>
<dbReference type="Gene3D" id="3.90.70.10">
    <property type="entry name" value="Cysteine proteinases"/>
    <property type="match status" value="1"/>
</dbReference>
<keyword evidence="3" id="KW-1185">Reference proteome</keyword>
<dbReference type="InterPro" id="IPR038765">
    <property type="entry name" value="Papain-like_cys_pep_sf"/>
</dbReference>
<comment type="similarity">
    <text evidence="1">Belongs to the peptidase C1 family.</text>
</comment>
<evidence type="ECO:0000313" key="4">
    <source>
        <dbReference type="WBParaSite" id="Pan_g16612.t1"/>
    </source>
</evidence>
<organism evidence="3 4">
    <name type="scientific">Panagrellus redivivus</name>
    <name type="common">Microworm</name>
    <dbReference type="NCBI Taxonomy" id="6233"/>
    <lineage>
        <taxon>Eukaryota</taxon>
        <taxon>Metazoa</taxon>
        <taxon>Ecdysozoa</taxon>
        <taxon>Nematoda</taxon>
        <taxon>Chromadorea</taxon>
        <taxon>Rhabditida</taxon>
        <taxon>Tylenchina</taxon>
        <taxon>Panagrolaimomorpha</taxon>
        <taxon>Panagrolaimoidea</taxon>
        <taxon>Panagrolaimidae</taxon>
        <taxon>Panagrellus</taxon>
    </lineage>
</organism>
<dbReference type="InterPro" id="IPR000668">
    <property type="entry name" value="Peptidase_C1A_C"/>
</dbReference>
<dbReference type="SUPFAM" id="SSF54001">
    <property type="entry name" value="Cysteine proteinases"/>
    <property type="match status" value="1"/>
</dbReference>
<dbReference type="GO" id="GO:0008234">
    <property type="term" value="F:cysteine-type peptidase activity"/>
    <property type="evidence" value="ECO:0007669"/>
    <property type="project" value="InterPro"/>
</dbReference>
<dbReference type="Pfam" id="PF00112">
    <property type="entry name" value="Peptidase_C1"/>
    <property type="match status" value="1"/>
</dbReference>
<evidence type="ECO:0000256" key="1">
    <source>
        <dbReference type="ARBA" id="ARBA00008455"/>
    </source>
</evidence>